<dbReference type="PANTHER" id="PTHR30482">
    <property type="entry name" value="HIGH-AFFINITY BRANCHED-CHAIN AMINO ACID TRANSPORT SYSTEM PERMEASE"/>
    <property type="match status" value="1"/>
</dbReference>
<gene>
    <name evidence="2" type="ORF">PG2011B_0454</name>
</gene>
<dbReference type="GO" id="GO:0005886">
    <property type="term" value="C:plasma membrane"/>
    <property type="evidence" value="ECO:0007669"/>
    <property type="project" value="TreeGrafter"/>
</dbReference>
<protein>
    <submittedName>
        <fullName evidence="2">Inner-membrane translocator</fullName>
    </submittedName>
</protein>
<feature type="transmembrane region" description="Helical" evidence="1">
    <location>
        <begin position="43"/>
        <end position="62"/>
    </location>
</feature>
<dbReference type="InterPro" id="IPR043428">
    <property type="entry name" value="LivM-like"/>
</dbReference>
<keyword evidence="1" id="KW-0812">Transmembrane</keyword>
<evidence type="ECO:0000313" key="2">
    <source>
        <dbReference type="EMBL" id="RYM95837.1"/>
    </source>
</evidence>
<dbReference type="GO" id="GO:0015658">
    <property type="term" value="F:branched-chain amino acid transmembrane transporter activity"/>
    <property type="evidence" value="ECO:0007669"/>
    <property type="project" value="InterPro"/>
</dbReference>
<accession>A0A8B3RJQ2</accession>
<reference evidence="2 3" key="1">
    <citation type="journal article" date="2019" name="Appl. Environ. Microbiol.">
        <title>Dissecting the evolutionary development of the Bifidobacterium animalis species through comparative genomics analyses.</title>
        <authorList>
            <person name="Lugli G.A."/>
            <person name="Mancino W."/>
            <person name="Milani C."/>
            <person name="Duranti S."/>
            <person name="Mancabelli L."/>
            <person name="Napoli S."/>
            <person name="Mangifesta M."/>
            <person name="Viappiani A."/>
            <person name="Anzalone R."/>
            <person name="Longhi G."/>
            <person name="van Sinderen D."/>
            <person name="Ventura M."/>
            <person name="Turroni F."/>
        </authorList>
    </citation>
    <scope>NUCLEOTIDE SEQUENCE [LARGE SCALE GENOMIC DNA]</scope>
    <source>
        <strain evidence="2 3">2011B</strain>
    </source>
</reference>
<dbReference type="Proteomes" id="UP000293613">
    <property type="component" value="Unassembled WGS sequence"/>
</dbReference>
<proteinExistence type="predicted"/>
<evidence type="ECO:0000256" key="1">
    <source>
        <dbReference type="SAM" id="Phobius"/>
    </source>
</evidence>
<sequence length="72" mass="7792">MRRRGGAEYDRNDYAGFVGGMNSPVGAVFGSIVLIGAPELLRIVPQARILAYGVLLVVIIMFRPQGLFARKG</sequence>
<dbReference type="PANTHER" id="PTHR30482:SF20">
    <property type="entry name" value="HIGH-AFFINITY BRANCHED-CHAIN AMINO ACID TRANSPORT SYSTEM PERMEASE PROTEIN LIVM"/>
    <property type="match status" value="1"/>
</dbReference>
<feature type="transmembrane region" description="Helical" evidence="1">
    <location>
        <begin position="12"/>
        <end position="37"/>
    </location>
</feature>
<evidence type="ECO:0000313" key="3">
    <source>
        <dbReference type="Proteomes" id="UP000293613"/>
    </source>
</evidence>
<dbReference type="EMBL" id="RSCO01000014">
    <property type="protein sequence ID" value="RYM95837.1"/>
    <property type="molecule type" value="Genomic_DNA"/>
</dbReference>
<dbReference type="AlphaFoldDB" id="A0A8B3RJQ2"/>
<organism evidence="2 3">
    <name type="scientific">Bifidobacterium animalis subsp. lactis</name>
    <name type="common">Bifidobacterium lactis</name>
    <dbReference type="NCBI Taxonomy" id="302911"/>
    <lineage>
        <taxon>Bacteria</taxon>
        <taxon>Bacillati</taxon>
        <taxon>Actinomycetota</taxon>
        <taxon>Actinomycetes</taxon>
        <taxon>Bifidobacteriales</taxon>
        <taxon>Bifidobacteriaceae</taxon>
        <taxon>Bifidobacterium</taxon>
    </lineage>
</organism>
<name>A0A8B3RJQ2_BIFAN</name>
<keyword evidence="1" id="KW-1133">Transmembrane helix</keyword>
<keyword evidence="1" id="KW-0472">Membrane</keyword>
<comment type="caution">
    <text evidence="2">The sequence shown here is derived from an EMBL/GenBank/DDBJ whole genome shotgun (WGS) entry which is preliminary data.</text>
</comment>